<proteinExistence type="predicted"/>
<reference evidence="1 2" key="1">
    <citation type="submission" date="2019-03" db="EMBL/GenBank/DDBJ databases">
        <title>Genomic Encyclopedia of Type Strains, Phase IV (KMG-IV): sequencing the most valuable type-strain genomes for metagenomic binning, comparative biology and taxonomic classification.</title>
        <authorList>
            <person name="Goeker M."/>
        </authorList>
    </citation>
    <scope>NUCLEOTIDE SEQUENCE [LARGE SCALE GENOMIC DNA]</scope>
    <source>
        <strain evidence="1 2">DSM 24176</strain>
    </source>
</reference>
<organism evidence="1 2">
    <name type="scientific">Natranaerovirga hydrolytica</name>
    <dbReference type="NCBI Taxonomy" id="680378"/>
    <lineage>
        <taxon>Bacteria</taxon>
        <taxon>Bacillati</taxon>
        <taxon>Bacillota</taxon>
        <taxon>Clostridia</taxon>
        <taxon>Lachnospirales</taxon>
        <taxon>Natranaerovirgaceae</taxon>
        <taxon>Natranaerovirga</taxon>
    </lineage>
</organism>
<gene>
    <name evidence="1" type="ORF">EDC19_0170</name>
</gene>
<dbReference type="EMBL" id="SMGQ01000011">
    <property type="protein sequence ID" value="TCK97768.1"/>
    <property type="molecule type" value="Genomic_DNA"/>
</dbReference>
<comment type="caution">
    <text evidence="1">The sequence shown here is derived from an EMBL/GenBank/DDBJ whole genome shotgun (WGS) entry which is preliminary data.</text>
</comment>
<evidence type="ECO:0000313" key="1">
    <source>
        <dbReference type="EMBL" id="TCK97768.1"/>
    </source>
</evidence>
<evidence type="ECO:0000313" key="2">
    <source>
        <dbReference type="Proteomes" id="UP000294545"/>
    </source>
</evidence>
<dbReference type="RefSeq" id="WP_132279084.1">
    <property type="nucleotide sequence ID" value="NZ_SMGQ01000011.1"/>
</dbReference>
<dbReference type="OrthoDB" id="2057867at2"/>
<keyword evidence="2" id="KW-1185">Reference proteome</keyword>
<dbReference type="AlphaFoldDB" id="A0A4R1MWZ4"/>
<sequence>MRANFEEYSFVAHKCSSYKPDNPNEAFAASVGDDISCLNCKHLEQDGHCQLDLYDEIMTNHKMND</sequence>
<accession>A0A4R1MWZ4</accession>
<dbReference type="Proteomes" id="UP000294545">
    <property type="component" value="Unassembled WGS sequence"/>
</dbReference>
<name>A0A4R1MWZ4_9FIRM</name>
<protein>
    <submittedName>
        <fullName evidence="1">Uncharacterized protein</fullName>
    </submittedName>
</protein>